<dbReference type="PANTHER" id="PTHR11592:SF78">
    <property type="entry name" value="GLUTATHIONE PEROXIDASE"/>
    <property type="match status" value="1"/>
</dbReference>
<dbReference type="InParanoid" id="E9HIF7"/>
<dbReference type="Gene3D" id="3.40.30.10">
    <property type="entry name" value="Glutaredoxin"/>
    <property type="match status" value="1"/>
</dbReference>
<feature type="chain" id="PRO_5003241974" evidence="4">
    <location>
        <begin position="17"/>
        <end position="170"/>
    </location>
</feature>
<accession>E9HIF7</accession>
<dbReference type="GO" id="GO:0004601">
    <property type="term" value="F:peroxidase activity"/>
    <property type="evidence" value="ECO:0007669"/>
    <property type="project" value="UniProtKB-KW"/>
</dbReference>
<dbReference type="OrthoDB" id="446890at2759"/>
<name>E9HIF7_DAPPU</name>
<sequence length="170" mass="20120">MAVWGIMLTAATLLEPMIMNEIRYVRPGNDFQTNVTFFRKIEVNGANDHPLYFYLKKSCPTTRDFFEPIARLIYSPLRNNDVRCNFEKFLIDRKGKPVKRYDASTRISDMRVDIESLLFPSVEFVYGSEAVAVRRRKRDWHELRNDTPDLNRPKYGGDLEKKFEIRFDLN</sequence>
<gene>
    <name evidence="5" type="ORF">DAPPUDRAFT_114529</name>
</gene>
<dbReference type="KEGG" id="dpx:DAPPUDRAFT_114529"/>
<dbReference type="AlphaFoldDB" id="E9HIF7"/>
<keyword evidence="2" id="KW-0575">Peroxidase</keyword>
<dbReference type="EMBL" id="GL732654">
    <property type="protein sequence ID" value="EFX68505.1"/>
    <property type="molecule type" value="Genomic_DNA"/>
</dbReference>
<dbReference type="GO" id="GO:0006979">
    <property type="term" value="P:response to oxidative stress"/>
    <property type="evidence" value="ECO:0007669"/>
    <property type="project" value="InterPro"/>
</dbReference>
<dbReference type="InterPro" id="IPR000889">
    <property type="entry name" value="Glutathione_peroxidase"/>
</dbReference>
<dbReference type="Proteomes" id="UP000000305">
    <property type="component" value="Unassembled WGS sequence"/>
</dbReference>
<dbReference type="PANTHER" id="PTHR11592">
    <property type="entry name" value="GLUTATHIONE PEROXIDASE"/>
    <property type="match status" value="1"/>
</dbReference>
<evidence type="ECO:0000313" key="5">
    <source>
        <dbReference type="EMBL" id="EFX68505.1"/>
    </source>
</evidence>
<reference evidence="5 6" key="1">
    <citation type="journal article" date="2011" name="Science">
        <title>The ecoresponsive genome of Daphnia pulex.</title>
        <authorList>
            <person name="Colbourne J.K."/>
            <person name="Pfrender M.E."/>
            <person name="Gilbert D."/>
            <person name="Thomas W.K."/>
            <person name="Tucker A."/>
            <person name="Oakley T.H."/>
            <person name="Tokishita S."/>
            <person name="Aerts A."/>
            <person name="Arnold G.J."/>
            <person name="Basu M.K."/>
            <person name="Bauer D.J."/>
            <person name="Caceres C.E."/>
            <person name="Carmel L."/>
            <person name="Casola C."/>
            <person name="Choi J.H."/>
            <person name="Detter J.C."/>
            <person name="Dong Q."/>
            <person name="Dusheyko S."/>
            <person name="Eads B.D."/>
            <person name="Frohlich T."/>
            <person name="Geiler-Samerotte K.A."/>
            <person name="Gerlach D."/>
            <person name="Hatcher P."/>
            <person name="Jogdeo S."/>
            <person name="Krijgsveld J."/>
            <person name="Kriventseva E.V."/>
            <person name="Kultz D."/>
            <person name="Laforsch C."/>
            <person name="Lindquist E."/>
            <person name="Lopez J."/>
            <person name="Manak J.R."/>
            <person name="Muller J."/>
            <person name="Pangilinan J."/>
            <person name="Patwardhan R.P."/>
            <person name="Pitluck S."/>
            <person name="Pritham E.J."/>
            <person name="Rechtsteiner A."/>
            <person name="Rho M."/>
            <person name="Rogozin I.B."/>
            <person name="Sakarya O."/>
            <person name="Salamov A."/>
            <person name="Schaack S."/>
            <person name="Shapiro H."/>
            <person name="Shiga Y."/>
            <person name="Skalitzky C."/>
            <person name="Smith Z."/>
            <person name="Souvorov A."/>
            <person name="Sung W."/>
            <person name="Tang Z."/>
            <person name="Tsuchiya D."/>
            <person name="Tu H."/>
            <person name="Vos H."/>
            <person name="Wang M."/>
            <person name="Wolf Y.I."/>
            <person name="Yamagata H."/>
            <person name="Yamada T."/>
            <person name="Ye Y."/>
            <person name="Shaw J.R."/>
            <person name="Andrews J."/>
            <person name="Crease T.J."/>
            <person name="Tang H."/>
            <person name="Lucas S.M."/>
            <person name="Robertson H.M."/>
            <person name="Bork P."/>
            <person name="Koonin E.V."/>
            <person name="Zdobnov E.M."/>
            <person name="Grigoriev I.V."/>
            <person name="Lynch M."/>
            <person name="Boore J.L."/>
        </authorList>
    </citation>
    <scope>NUCLEOTIDE SEQUENCE [LARGE SCALE GENOMIC DNA]</scope>
</reference>
<keyword evidence="3" id="KW-0560">Oxidoreductase</keyword>
<dbReference type="STRING" id="6669.E9HIF7"/>
<evidence type="ECO:0000256" key="1">
    <source>
        <dbReference type="ARBA" id="ARBA00006926"/>
    </source>
</evidence>
<feature type="signal peptide" evidence="4">
    <location>
        <begin position="1"/>
        <end position="16"/>
    </location>
</feature>
<dbReference type="HOGENOM" id="CLU_1572190_0_0_1"/>
<evidence type="ECO:0000256" key="2">
    <source>
        <dbReference type="ARBA" id="ARBA00022559"/>
    </source>
</evidence>
<dbReference type="InterPro" id="IPR036249">
    <property type="entry name" value="Thioredoxin-like_sf"/>
</dbReference>
<dbReference type="Pfam" id="PF00255">
    <property type="entry name" value="GSHPx"/>
    <property type="match status" value="1"/>
</dbReference>
<comment type="similarity">
    <text evidence="1">Belongs to the glutathione peroxidase family.</text>
</comment>
<dbReference type="SUPFAM" id="SSF52833">
    <property type="entry name" value="Thioredoxin-like"/>
    <property type="match status" value="1"/>
</dbReference>
<keyword evidence="6" id="KW-1185">Reference proteome</keyword>
<evidence type="ECO:0000313" key="6">
    <source>
        <dbReference type="Proteomes" id="UP000000305"/>
    </source>
</evidence>
<keyword evidence="4" id="KW-0732">Signal</keyword>
<organism evidence="5 6">
    <name type="scientific">Daphnia pulex</name>
    <name type="common">Water flea</name>
    <dbReference type="NCBI Taxonomy" id="6669"/>
    <lineage>
        <taxon>Eukaryota</taxon>
        <taxon>Metazoa</taxon>
        <taxon>Ecdysozoa</taxon>
        <taxon>Arthropoda</taxon>
        <taxon>Crustacea</taxon>
        <taxon>Branchiopoda</taxon>
        <taxon>Diplostraca</taxon>
        <taxon>Cladocera</taxon>
        <taxon>Anomopoda</taxon>
        <taxon>Daphniidae</taxon>
        <taxon>Daphnia</taxon>
    </lineage>
</organism>
<evidence type="ECO:0000256" key="3">
    <source>
        <dbReference type="ARBA" id="ARBA00023002"/>
    </source>
</evidence>
<dbReference type="PROSITE" id="PS51355">
    <property type="entry name" value="GLUTATHIONE_PEROXID_3"/>
    <property type="match status" value="1"/>
</dbReference>
<dbReference type="eggNOG" id="KOG1651">
    <property type="taxonomic scope" value="Eukaryota"/>
</dbReference>
<evidence type="ECO:0000256" key="4">
    <source>
        <dbReference type="SAM" id="SignalP"/>
    </source>
</evidence>
<proteinExistence type="inferred from homology"/>
<protein>
    <submittedName>
        <fullName evidence="5">Uncharacterized protein</fullName>
    </submittedName>
</protein>
<dbReference type="PhylomeDB" id="E9HIF7"/>